<dbReference type="PANTHER" id="PTHR30024:SF21">
    <property type="entry name" value="ABC TRANSPORTER SUBSTRATE-BINDING PROTEIN"/>
    <property type="match status" value="1"/>
</dbReference>
<dbReference type="Pfam" id="PF09084">
    <property type="entry name" value="NMT1"/>
    <property type="match status" value="1"/>
</dbReference>
<keyword evidence="1" id="KW-0732">Signal</keyword>
<dbReference type="InterPro" id="IPR015168">
    <property type="entry name" value="SsuA/THI5"/>
</dbReference>
<comment type="caution">
    <text evidence="3">The sequence shown here is derived from an EMBL/GenBank/DDBJ whole genome shotgun (WGS) entry which is preliminary data.</text>
</comment>
<dbReference type="RefSeq" id="WP_058437889.1">
    <property type="nucleotide sequence ID" value="NZ_KQ758903.1"/>
</dbReference>
<proteinExistence type="predicted"/>
<dbReference type="SUPFAM" id="SSF53850">
    <property type="entry name" value="Periplasmic binding protein-like II"/>
    <property type="match status" value="1"/>
</dbReference>
<reference evidence="3 4" key="1">
    <citation type="submission" date="2015-06" db="EMBL/GenBank/DDBJ databases">
        <title>Genome sequence of the organohalide-respiring Dehalogenimonas alkenigignens type strain (IP3-3T).</title>
        <authorList>
            <person name="Key T.A."/>
            <person name="Richmond D.P."/>
            <person name="Bowman K.S."/>
            <person name="Cho Y.-J."/>
            <person name="Chun J."/>
            <person name="da Costa M.S."/>
            <person name="Rainey F.A."/>
            <person name="Moe W.M."/>
        </authorList>
    </citation>
    <scope>NUCLEOTIDE SEQUENCE [LARGE SCALE GENOMIC DNA]</scope>
    <source>
        <strain evidence="3 4">IP3-3</strain>
    </source>
</reference>
<keyword evidence="4" id="KW-1185">Reference proteome</keyword>
<accession>A0A0W0GL91</accession>
<name>A0A0W0GL91_9CHLR</name>
<organism evidence="3 4">
    <name type="scientific">Dehalogenimonas alkenigignens</name>
    <dbReference type="NCBI Taxonomy" id="1217799"/>
    <lineage>
        <taxon>Bacteria</taxon>
        <taxon>Bacillati</taxon>
        <taxon>Chloroflexota</taxon>
        <taxon>Dehalococcoidia</taxon>
        <taxon>Dehalococcoidales</taxon>
        <taxon>Dehalococcoidaceae</taxon>
        <taxon>Dehalogenimonas</taxon>
    </lineage>
</organism>
<evidence type="ECO:0000313" key="3">
    <source>
        <dbReference type="EMBL" id="KTB49302.1"/>
    </source>
</evidence>
<dbReference type="Proteomes" id="UP000053947">
    <property type="component" value="Unassembled WGS sequence"/>
</dbReference>
<gene>
    <name evidence="3" type="ORF">DEALK_02150</name>
</gene>
<evidence type="ECO:0000256" key="1">
    <source>
        <dbReference type="SAM" id="SignalP"/>
    </source>
</evidence>
<dbReference type="PANTHER" id="PTHR30024">
    <property type="entry name" value="ALIPHATIC SULFONATES-BINDING PROTEIN-RELATED"/>
    <property type="match status" value="1"/>
</dbReference>
<dbReference type="Gene3D" id="3.40.190.10">
    <property type="entry name" value="Periplasmic binding protein-like II"/>
    <property type="match status" value="2"/>
</dbReference>
<evidence type="ECO:0000259" key="2">
    <source>
        <dbReference type="Pfam" id="PF09084"/>
    </source>
</evidence>
<feature type="chain" id="PRO_5006902714" evidence="1">
    <location>
        <begin position="25"/>
        <end position="338"/>
    </location>
</feature>
<evidence type="ECO:0000313" key="4">
    <source>
        <dbReference type="Proteomes" id="UP000053947"/>
    </source>
</evidence>
<dbReference type="STRING" id="1217799.DEALK_02150"/>
<dbReference type="EMBL" id="LFDV01000001">
    <property type="protein sequence ID" value="KTB49302.1"/>
    <property type="molecule type" value="Genomic_DNA"/>
</dbReference>
<sequence>MKRFLIISLGLMALLVGTVACSTAAVTPTTGVKDSNYTVKIGFPTGAKDTLAPDGPDLWALEKGFFGQEFRQDGISVEYIPFLGAAPAINEALAAGALDMAVIADIGALIGKASGLDTSLVSMGNPNGTSWWLLVSPSSNIKTVADLKGKKVATVKATAPYFYLLEALKAAGLKESDIQFINMTIPDSEQALKAGQIDAAVDGNWMGVKMLNDGFRSIDSTVQTPVGRGTTVIVARNAFISAHPSFFPRFYKVRQQAVDWANANRSAAFDLLVNNDGGIARQFLEPLYSTPFNFDQALSADVVLRIKEGESFLRDLGITRAPVNVDAWINQSVVYRKP</sequence>
<feature type="signal peptide" evidence="1">
    <location>
        <begin position="1"/>
        <end position="24"/>
    </location>
</feature>
<dbReference type="PROSITE" id="PS51257">
    <property type="entry name" value="PROKAR_LIPOPROTEIN"/>
    <property type="match status" value="1"/>
</dbReference>
<protein>
    <submittedName>
        <fullName evidence="3">ABC-type nitrate/sulfonate/bicarbonate transport system, periplasmic component</fullName>
    </submittedName>
</protein>
<feature type="domain" description="SsuA/THI5-like" evidence="2">
    <location>
        <begin position="58"/>
        <end position="264"/>
    </location>
</feature>
<dbReference type="OrthoDB" id="286202at2"/>
<dbReference type="AlphaFoldDB" id="A0A0W0GL91"/>